<dbReference type="Pfam" id="PF13673">
    <property type="entry name" value="Acetyltransf_10"/>
    <property type="match status" value="1"/>
</dbReference>
<dbReference type="PANTHER" id="PTHR43877">
    <property type="entry name" value="AMINOALKYLPHOSPHONATE N-ACETYLTRANSFERASE-RELATED-RELATED"/>
    <property type="match status" value="1"/>
</dbReference>
<dbReference type="EMBL" id="WUUU01000290">
    <property type="protein sequence ID" value="MXR22459.1"/>
    <property type="molecule type" value="Genomic_DNA"/>
</dbReference>
<dbReference type="RefSeq" id="WP_159527779.1">
    <property type="nucleotide sequence ID" value="NZ_WUUU01000290.1"/>
</dbReference>
<keyword evidence="5" id="KW-1185">Reference proteome</keyword>
<dbReference type="Proteomes" id="UP000471521">
    <property type="component" value="Unassembled WGS sequence"/>
</dbReference>
<protein>
    <submittedName>
        <fullName evidence="4">GNAT family N-acetyltransferase</fullName>
    </submittedName>
</protein>
<evidence type="ECO:0000313" key="4">
    <source>
        <dbReference type="EMBL" id="MXR22459.1"/>
    </source>
</evidence>
<evidence type="ECO:0000256" key="2">
    <source>
        <dbReference type="ARBA" id="ARBA00023315"/>
    </source>
</evidence>
<accession>A0A6B0SYN4</accession>
<dbReference type="GO" id="GO:0016747">
    <property type="term" value="F:acyltransferase activity, transferring groups other than amino-acyl groups"/>
    <property type="evidence" value="ECO:0007669"/>
    <property type="project" value="InterPro"/>
</dbReference>
<keyword evidence="1 4" id="KW-0808">Transferase</keyword>
<dbReference type="SUPFAM" id="SSF55729">
    <property type="entry name" value="Acyl-CoA N-acyltransferases (Nat)"/>
    <property type="match status" value="1"/>
</dbReference>
<evidence type="ECO:0000313" key="5">
    <source>
        <dbReference type="Proteomes" id="UP000471521"/>
    </source>
</evidence>
<keyword evidence="2" id="KW-0012">Acyltransferase</keyword>
<dbReference type="OrthoDB" id="111868at2157"/>
<organism evidence="4 5">
    <name type="scientific">Halobacterium bonnevillei</name>
    <dbReference type="NCBI Taxonomy" id="2692200"/>
    <lineage>
        <taxon>Archaea</taxon>
        <taxon>Methanobacteriati</taxon>
        <taxon>Methanobacteriota</taxon>
        <taxon>Stenosarchaea group</taxon>
        <taxon>Halobacteria</taxon>
        <taxon>Halobacteriales</taxon>
        <taxon>Halobacteriaceae</taxon>
        <taxon>Halobacterium</taxon>
    </lineage>
</organism>
<dbReference type="PANTHER" id="PTHR43877:SF2">
    <property type="entry name" value="AMINOALKYLPHOSPHONATE N-ACETYLTRANSFERASE-RELATED"/>
    <property type="match status" value="1"/>
</dbReference>
<dbReference type="InterPro" id="IPR000182">
    <property type="entry name" value="GNAT_dom"/>
</dbReference>
<comment type="caution">
    <text evidence="4">The sequence shown here is derived from an EMBL/GenBank/DDBJ whole genome shotgun (WGS) entry which is preliminary data.</text>
</comment>
<feature type="domain" description="N-acetyltransferase" evidence="3">
    <location>
        <begin position="2"/>
        <end position="142"/>
    </location>
</feature>
<dbReference type="CDD" id="cd04301">
    <property type="entry name" value="NAT_SF"/>
    <property type="match status" value="1"/>
</dbReference>
<dbReference type="PROSITE" id="PS51186">
    <property type="entry name" value="GNAT"/>
    <property type="match status" value="1"/>
</dbReference>
<name>A0A6B0SYN4_9EURY</name>
<proteinExistence type="predicted"/>
<evidence type="ECO:0000256" key="1">
    <source>
        <dbReference type="ARBA" id="ARBA00022679"/>
    </source>
</evidence>
<sequence>MPVVRADTEQRYEDALSVRYAVFVDEQGVPEDLEVDEHEDDATHFVAYDEDGAPVGAARLREYDDGVGKVERVAVLEARRGEGYGDALMDALEDAARERYDELYLHAQLPAARFYDRRGYEREGDQFEEAGIPHVAMRKHLD</sequence>
<gene>
    <name evidence="4" type="ORF">GRX66_18420</name>
</gene>
<dbReference type="InterPro" id="IPR050832">
    <property type="entry name" value="Bact_Acetyltransf"/>
</dbReference>
<dbReference type="Gene3D" id="3.40.630.30">
    <property type="match status" value="1"/>
</dbReference>
<dbReference type="AlphaFoldDB" id="A0A6B0SYN4"/>
<dbReference type="InterPro" id="IPR016181">
    <property type="entry name" value="Acyl_CoA_acyltransferase"/>
</dbReference>
<evidence type="ECO:0000259" key="3">
    <source>
        <dbReference type="PROSITE" id="PS51186"/>
    </source>
</evidence>
<reference evidence="4 5" key="1">
    <citation type="submission" date="2019-12" db="EMBL/GenBank/DDBJ databases">
        <title>Isolation and characterization of three novel carbon monoxide-oxidizing members of Halobacteria from salione crusts and soils.</title>
        <authorList>
            <person name="Myers M.R."/>
            <person name="King G.M."/>
        </authorList>
    </citation>
    <scope>NUCLEOTIDE SEQUENCE [LARGE SCALE GENOMIC DNA]</scope>
    <source>
        <strain evidence="4 5">PCN9</strain>
    </source>
</reference>